<protein>
    <submittedName>
        <fullName evidence="2">SDR family NAD(P)-dependent oxidoreductase</fullName>
        <ecNumber evidence="2">1.1.1.-</ecNumber>
    </submittedName>
</protein>
<dbReference type="InterPro" id="IPR002347">
    <property type="entry name" value="SDR_fam"/>
</dbReference>
<evidence type="ECO:0000313" key="3">
    <source>
        <dbReference type="Proteomes" id="UP001596501"/>
    </source>
</evidence>
<dbReference type="EMBL" id="JBHTCA010000041">
    <property type="protein sequence ID" value="MFC7411667.1"/>
    <property type="molecule type" value="Genomic_DNA"/>
</dbReference>
<dbReference type="PANTHER" id="PTHR42879">
    <property type="entry name" value="3-OXOACYL-(ACYL-CARRIER-PROTEIN) REDUCTASE"/>
    <property type="match status" value="1"/>
</dbReference>
<sequence>MDLKLKGKVAVVTGGSLGIGRAVTEALAAEGVRVAIVARSQGPLEQVARDISAASGVEILPIAADVSSTEQVNAMMDKAAAHFGRIDILVNGAAHPGGLVRSEIENADPEGLLQDINIKVVGYMRCAKAAAAHMKAHGHGHGRIINIGGLTGRGSKQLSGMRNVAICHLTKTLSDQLGPAGITVNVIHPGVVETPHIHELYAKEAKLQNLTPQQVEANYAKATPIRRVLQPNEIADVVLFLASERAGAITGESIAVDGGITRGIFI</sequence>
<organism evidence="2 3">
    <name type="scientific">Hydrogenophaga atypica</name>
    <dbReference type="NCBI Taxonomy" id="249409"/>
    <lineage>
        <taxon>Bacteria</taxon>
        <taxon>Pseudomonadati</taxon>
        <taxon>Pseudomonadota</taxon>
        <taxon>Betaproteobacteria</taxon>
        <taxon>Burkholderiales</taxon>
        <taxon>Comamonadaceae</taxon>
        <taxon>Hydrogenophaga</taxon>
    </lineage>
</organism>
<evidence type="ECO:0000313" key="2">
    <source>
        <dbReference type="EMBL" id="MFC7411667.1"/>
    </source>
</evidence>
<dbReference type="GO" id="GO:0016491">
    <property type="term" value="F:oxidoreductase activity"/>
    <property type="evidence" value="ECO:0007669"/>
    <property type="project" value="UniProtKB-KW"/>
</dbReference>
<gene>
    <name evidence="2" type="ORF">ACFQPB_22685</name>
</gene>
<dbReference type="RefSeq" id="WP_382228398.1">
    <property type="nucleotide sequence ID" value="NZ_JBHTCA010000041.1"/>
</dbReference>
<dbReference type="InterPro" id="IPR050259">
    <property type="entry name" value="SDR"/>
</dbReference>
<proteinExistence type="inferred from homology"/>
<name>A0ABW2QTF0_9BURK</name>
<accession>A0ABW2QTF0</accession>
<dbReference type="Pfam" id="PF13561">
    <property type="entry name" value="adh_short_C2"/>
    <property type="match status" value="1"/>
</dbReference>
<reference evidence="3" key="1">
    <citation type="journal article" date="2019" name="Int. J. Syst. Evol. Microbiol.">
        <title>The Global Catalogue of Microorganisms (GCM) 10K type strain sequencing project: providing services to taxonomists for standard genome sequencing and annotation.</title>
        <authorList>
            <consortium name="The Broad Institute Genomics Platform"/>
            <consortium name="The Broad Institute Genome Sequencing Center for Infectious Disease"/>
            <person name="Wu L."/>
            <person name="Ma J."/>
        </authorList>
    </citation>
    <scope>NUCLEOTIDE SEQUENCE [LARGE SCALE GENOMIC DNA]</scope>
    <source>
        <strain evidence="3">CGMCC 1.12371</strain>
    </source>
</reference>
<dbReference type="SUPFAM" id="SSF51735">
    <property type="entry name" value="NAD(P)-binding Rossmann-fold domains"/>
    <property type="match status" value="1"/>
</dbReference>
<keyword evidence="2" id="KW-0560">Oxidoreductase</keyword>
<comment type="similarity">
    <text evidence="1">Belongs to the short-chain dehydrogenases/reductases (SDR) family.</text>
</comment>
<dbReference type="PRINTS" id="PR00081">
    <property type="entry name" value="GDHRDH"/>
</dbReference>
<evidence type="ECO:0000256" key="1">
    <source>
        <dbReference type="ARBA" id="ARBA00006484"/>
    </source>
</evidence>
<dbReference type="EC" id="1.1.1.-" evidence="2"/>
<dbReference type="Gene3D" id="3.40.50.720">
    <property type="entry name" value="NAD(P)-binding Rossmann-like Domain"/>
    <property type="match status" value="1"/>
</dbReference>
<comment type="caution">
    <text evidence="2">The sequence shown here is derived from an EMBL/GenBank/DDBJ whole genome shotgun (WGS) entry which is preliminary data.</text>
</comment>
<dbReference type="PANTHER" id="PTHR42879:SF6">
    <property type="entry name" value="NADPH-DEPENDENT REDUCTASE BACG"/>
    <property type="match status" value="1"/>
</dbReference>
<dbReference type="Proteomes" id="UP001596501">
    <property type="component" value="Unassembled WGS sequence"/>
</dbReference>
<keyword evidence="3" id="KW-1185">Reference proteome</keyword>
<dbReference type="InterPro" id="IPR036291">
    <property type="entry name" value="NAD(P)-bd_dom_sf"/>
</dbReference>